<dbReference type="Pfam" id="PF03601">
    <property type="entry name" value="Cons_hypoth698"/>
    <property type="match status" value="1"/>
</dbReference>
<evidence type="ECO:0000256" key="7">
    <source>
        <dbReference type="SAM" id="Phobius"/>
    </source>
</evidence>
<dbReference type="PANTHER" id="PTHR30106:SF2">
    <property type="entry name" value="UPF0324 INNER MEMBRANE PROTEIN YEIH"/>
    <property type="match status" value="1"/>
</dbReference>
<evidence type="ECO:0000256" key="3">
    <source>
        <dbReference type="ARBA" id="ARBA00022475"/>
    </source>
</evidence>
<feature type="transmembrane region" description="Helical" evidence="7">
    <location>
        <begin position="241"/>
        <end position="258"/>
    </location>
</feature>
<dbReference type="RefSeq" id="WP_144244449.1">
    <property type="nucleotide sequence ID" value="NZ_KN234771.1"/>
</dbReference>
<feature type="transmembrane region" description="Helical" evidence="7">
    <location>
        <begin position="143"/>
        <end position="164"/>
    </location>
</feature>
<sequence length="365" mass="37935">MATEKPGRPIYRQGAKENSLRRRARRATASGRLLLPGLFATFIVAAGASFLADHYQAPVMLFALLLGMALGFLHEEGRAVPGIDFTATVVLRLGVALLGLRITLDEVTALGAGPVLLVIAAVVLTLLFGILCSTLLGRGRHFGLLSGGSVGICGASAALALAAVLPRNDRSERDTIFAVISVTALSTLAMIAYPLVANRLGLSDSEAGLFLGGTIHDVAQVVGAAYSMSPATGDAATVVKVLRVAMLVPTIFVLSVIYRRGRSSSASSSSAIPLPLFIVAFAVLVAVNSMGVVPSPLRDHLVATSQWCLVAAIAALGMKTSLRELATVGWRPLSIVIAETAFLAVVVLVGIRWLAAGGPEWLLPV</sequence>
<evidence type="ECO:0000256" key="2">
    <source>
        <dbReference type="ARBA" id="ARBA00007977"/>
    </source>
</evidence>
<evidence type="ECO:0000256" key="5">
    <source>
        <dbReference type="ARBA" id="ARBA00022989"/>
    </source>
</evidence>
<evidence type="ECO:0000256" key="1">
    <source>
        <dbReference type="ARBA" id="ARBA00004651"/>
    </source>
</evidence>
<dbReference type="EMBL" id="AUVB01000088">
    <property type="protein sequence ID" value="KGE02641.1"/>
    <property type="molecule type" value="Genomic_DNA"/>
</dbReference>
<dbReference type="PANTHER" id="PTHR30106">
    <property type="entry name" value="INNER MEMBRANE PROTEIN YEIH-RELATED"/>
    <property type="match status" value="1"/>
</dbReference>
<feature type="transmembrane region" description="Helical" evidence="7">
    <location>
        <begin position="300"/>
        <end position="318"/>
    </location>
</feature>
<comment type="subcellular location">
    <subcellularLocation>
        <location evidence="1">Cell membrane</location>
        <topology evidence="1">Multi-pass membrane protein</topology>
    </subcellularLocation>
</comment>
<feature type="transmembrane region" description="Helical" evidence="7">
    <location>
        <begin position="270"/>
        <end position="288"/>
    </location>
</feature>
<feature type="transmembrane region" description="Helical" evidence="7">
    <location>
        <begin position="57"/>
        <end position="73"/>
    </location>
</feature>
<feature type="transmembrane region" description="Helical" evidence="7">
    <location>
        <begin position="85"/>
        <end position="104"/>
    </location>
</feature>
<feature type="transmembrane region" description="Helical" evidence="7">
    <location>
        <begin position="33"/>
        <end position="51"/>
    </location>
</feature>
<comment type="caution">
    <text evidence="8">The sequence shown here is derived from an EMBL/GenBank/DDBJ whole genome shotgun (WGS) entry which is preliminary data.</text>
</comment>
<reference evidence="8 9" key="1">
    <citation type="journal article" date="2014" name="Genome Announc.">
        <title>Genome Sequence of Gammaproteobacterial Pseudohaliea rubra Type Strain DSM 19751, Isolated from Coastal Seawater of the Mediterranean Sea.</title>
        <authorList>
            <person name="Spring S."/>
            <person name="Fiebig A."/>
            <person name="Riedel T."/>
            <person name="Goker M."/>
            <person name="Klenk H.P."/>
        </authorList>
    </citation>
    <scope>NUCLEOTIDE SEQUENCE [LARGE SCALE GENOMIC DNA]</scope>
    <source>
        <strain evidence="8 9">DSM 19751</strain>
    </source>
</reference>
<keyword evidence="6 7" id="KW-0472">Membrane</keyword>
<dbReference type="STRING" id="1265313.HRUBRA_02779"/>
<feature type="transmembrane region" description="Helical" evidence="7">
    <location>
        <begin position="116"/>
        <end position="136"/>
    </location>
</feature>
<dbReference type="eggNOG" id="COG2855">
    <property type="taxonomic scope" value="Bacteria"/>
</dbReference>
<evidence type="ECO:0000313" key="8">
    <source>
        <dbReference type="EMBL" id="KGE02641.1"/>
    </source>
</evidence>
<keyword evidence="4 7" id="KW-0812">Transmembrane</keyword>
<evidence type="ECO:0000256" key="6">
    <source>
        <dbReference type="ARBA" id="ARBA00023136"/>
    </source>
</evidence>
<gene>
    <name evidence="8" type="ORF">HRUBRA_02779</name>
</gene>
<dbReference type="HOGENOM" id="CLU_033541_0_1_6"/>
<feature type="transmembrane region" description="Helical" evidence="7">
    <location>
        <begin position="330"/>
        <end position="355"/>
    </location>
</feature>
<feature type="transmembrane region" description="Helical" evidence="7">
    <location>
        <begin position="176"/>
        <end position="196"/>
    </location>
</feature>
<keyword evidence="9" id="KW-1185">Reference proteome</keyword>
<evidence type="ECO:0000313" key="9">
    <source>
        <dbReference type="Proteomes" id="UP000029640"/>
    </source>
</evidence>
<keyword evidence="5 7" id="KW-1133">Transmembrane helix</keyword>
<feature type="transmembrane region" description="Helical" evidence="7">
    <location>
        <begin position="208"/>
        <end position="229"/>
    </location>
</feature>
<dbReference type="OrthoDB" id="9805703at2"/>
<evidence type="ECO:0000256" key="4">
    <source>
        <dbReference type="ARBA" id="ARBA00022692"/>
    </source>
</evidence>
<dbReference type="Proteomes" id="UP000029640">
    <property type="component" value="Unassembled WGS sequence"/>
</dbReference>
<name>A0A095XSK6_9GAMM</name>
<dbReference type="GO" id="GO:0005886">
    <property type="term" value="C:plasma membrane"/>
    <property type="evidence" value="ECO:0007669"/>
    <property type="project" value="UniProtKB-SubCell"/>
</dbReference>
<protein>
    <submittedName>
        <fullName evidence="8">Inner membrane protein</fullName>
    </submittedName>
</protein>
<accession>A0A095XSK6</accession>
<dbReference type="PATRIC" id="fig|1265313.6.peg.2736"/>
<keyword evidence="3" id="KW-1003">Cell membrane</keyword>
<organism evidence="8 9">
    <name type="scientific">Pseudohaliea rubra DSM 19751</name>
    <dbReference type="NCBI Taxonomy" id="1265313"/>
    <lineage>
        <taxon>Bacteria</taxon>
        <taxon>Pseudomonadati</taxon>
        <taxon>Pseudomonadota</taxon>
        <taxon>Gammaproteobacteria</taxon>
        <taxon>Cellvibrionales</taxon>
        <taxon>Halieaceae</taxon>
        <taxon>Pseudohaliea</taxon>
    </lineage>
</organism>
<dbReference type="InterPro" id="IPR018383">
    <property type="entry name" value="UPF0324_pro"/>
</dbReference>
<comment type="similarity">
    <text evidence="2">Belongs to the UPF0324 family.</text>
</comment>
<dbReference type="AlphaFoldDB" id="A0A095XSK6"/>
<proteinExistence type="inferred from homology"/>